<reference evidence="5" key="1">
    <citation type="submission" date="2025-08" db="UniProtKB">
        <authorList>
            <consortium name="RefSeq"/>
        </authorList>
    </citation>
    <scope>IDENTIFICATION</scope>
    <source>
        <tissue evidence="5">Whole sample</tissue>
    </source>
</reference>
<dbReference type="CDD" id="cd03193">
    <property type="entry name" value="GST_C_Metaxin"/>
    <property type="match status" value="1"/>
</dbReference>
<dbReference type="InterPro" id="IPR050931">
    <property type="entry name" value="Mito_Protein_Transport_Metaxin"/>
</dbReference>
<dbReference type="Pfam" id="PF17172">
    <property type="entry name" value="GST_N_4"/>
    <property type="match status" value="1"/>
</dbReference>
<dbReference type="PANTHER" id="PTHR12289:SF41">
    <property type="entry name" value="FAILED AXON CONNECTIONS-RELATED"/>
    <property type="match status" value="1"/>
</dbReference>
<dbReference type="PANTHER" id="PTHR12289">
    <property type="entry name" value="METAXIN RELATED"/>
    <property type="match status" value="1"/>
</dbReference>
<accession>A0A8B8DET9</accession>
<dbReference type="SFLD" id="SFLDG01200">
    <property type="entry name" value="SUF1.1"/>
    <property type="match status" value="1"/>
</dbReference>
<dbReference type="SUPFAM" id="SSF47616">
    <property type="entry name" value="GST C-terminal domain-like"/>
    <property type="match status" value="1"/>
</dbReference>
<keyword evidence="4" id="KW-1185">Reference proteome</keyword>
<dbReference type="InterPro" id="IPR036282">
    <property type="entry name" value="Glutathione-S-Trfase_C_sf"/>
</dbReference>
<evidence type="ECO:0000259" key="2">
    <source>
        <dbReference type="Pfam" id="PF17171"/>
    </source>
</evidence>
<dbReference type="Pfam" id="PF17171">
    <property type="entry name" value="GST_C_6"/>
    <property type="match status" value="1"/>
</dbReference>
<dbReference type="KEGG" id="cvn:111126008"/>
<dbReference type="Proteomes" id="UP000694844">
    <property type="component" value="Chromosome 3"/>
</dbReference>
<dbReference type="RefSeq" id="XP_022326069.1">
    <property type="nucleotide sequence ID" value="XM_022470361.1"/>
</dbReference>
<proteinExistence type="inferred from homology"/>
<dbReference type="InterPro" id="IPR026928">
    <property type="entry name" value="FAX/IsoI-like"/>
</dbReference>
<dbReference type="GO" id="GO:0005737">
    <property type="term" value="C:cytoplasm"/>
    <property type="evidence" value="ECO:0007669"/>
    <property type="project" value="TreeGrafter"/>
</dbReference>
<evidence type="ECO:0000313" key="4">
    <source>
        <dbReference type="Proteomes" id="UP000694844"/>
    </source>
</evidence>
<dbReference type="InterPro" id="IPR033468">
    <property type="entry name" value="Metaxin_GST"/>
</dbReference>
<dbReference type="OrthoDB" id="5809458at2759"/>
<dbReference type="AlphaFoldDB" id="A0A8B8DET9"/>
<sequence>MSSIETIRSILEAHVKEIGAVVLATAALLFVRKLRQAPRQVFPRDVVIHHQVGRGPFAPSIMPFAVKLETYLRMVKVPYKNVHDSYQHRSSKGKLTWIEYNGTQVADSEFSIKFINQTFDVDPDKHLTEEQQAMAYAMQVMVEEHTYWAVTLFRWVHERAEKINKYLGVPAILRYFLVEGLRKKCKAQGLGLHTPQEVRQIMAADLRTLQTFLGNKLFLLGDEPCKADCAIFGLLSQMYWQSFGGENETTIKEFPGLCSYCERMKARFWPDWDDCITQGGSKAATN</sequence>
<evidence type="ECO:0000313" key="5">
    <source>
        <dbReference type="RefSeq" id="XP_022326069.1"/>
    </source>
</evidence>
<dbReference type="InterPro" id="IPR012336">
    <property type="entry name" value="Thioredoxin-like_fold"/>
</dbReference>
<protein>
    <submittedName>
        <fullName evidence="5">Failed axon connections homolog</fullName>
    </submittedName>
</protein>
<gene>
    <name evidence="5" type="primary">LOC111126008</name>
</gene>
<dbReference type="GeneID" id="111126008"/>
<evidence type="ECO:0000256" key="1">
    <source>
        <dbReference type="ARBA" id="ARBA00006475"/>
    </source>
</evidence>
<feature type="domain" description="Thioredoxin-like fold" evidence="3">
    <location>
        <begin position="63"/>
        <end position="158"/>
    </location>
</feature>
<organism evidence="4 5">
    <name type="scientific">Crassostrea virginica</name>
    <name type="common">Eastern oyster</name>
    <dbReference type="NCBI Taxonomy" id="6565"/>
    <lineage>
        <taxon>Eukaryota</taxon>
        <taxon>Metazoa</taxon>
        <taxon>Spiralia</taxon>
        <taxon>Lophotrochozoa</taxon>
        <taxon>Mollusca</taxon>
        <taxon>Bivalvia</taxon>
        <taxon>Autobranchia</taxon>
        <taxon>Pteriomorphia</taxon>
        <taxon>Ostreida</taxon>
        <taxon>Ostreoidea</taxon>
        <taxon>Ostreidae</taxon>
        <taxon>Crassostrea</taxon>
    </lineage>
</organism>
<dbReference type="Gene3D" id="1.20.1050.10">
    <property type="match status" value="1"/>
</dbReference>
<name>A0A8B8DET9_CRAVI</name>
<dbReference type="InterPro" id="IPR040079">
    <property type="entry name" value="Glutathione_S-Trfase"/>
</dbReference>
<evidence type="ECO:0000259" key="3">
    <source>
        <dbReference type="Pfam" id="PF17172"/>
    </source>
</evidence>
<comment type="similarity">
    <text evidence="1">Belongs to the FAX family.</text>
</comment>
<dbReference type="SFLD" id="SFLDS00019">
    <property type="entry name" value="Glutathione_Transferase_(cytos"/>
    <property type="match status" value="1"/>
</dbReference>
<feature type="domain" description="Metaxin glutathione S-transferase" evidence="2">
    <location>
        <begin position="204"/>
        <end position="264"/>
    </location>
</feature>
<dbReference type="SFLD" id="SFLDG01180">
    <property type="entry name" value="SUF1"/>
    <property type="match status" value="1"/>
</dbReference>